<feature type="transmembrane region" description="Helical" evidence="14">
    <location>
        <begin position="9"/>
        <end position="32"/>
    </location>
</feature>
<keyword evidence="7 14" id="KW-0812">Transmembrane</keyword>
<dbReference type="SUPFAM" id="SSF103190">
    <property type="entry name" value="Sensory domain-like"/>
    <property type="match status" value="1"/>
</dbReference>
<dbReference type="GO" id="GO:0005524">
    <property type="term" value="F:ATP binding"/>
    <property type="evidence" value="ECO:0007669"/>
    <property type="project" value="UniProtKB-KW"/>
</dbReference>
<organism evidence="19 20">
    <name type="scientific">Candidatus Magasanikbacteria bacterium RIFOXYC12_FULL_33_11</name>
    <dbReference type="NCBI Taxonomy" id="1798701"/>
    <lineage>
        <taxon>Bacteria</taxon>
        <taxon>Candidatus Magasanikiibacteriota</taxon>
    </lineage>
</organism>
<keyword evidence="9" id="KW-0418">Kinase</keyword>
<dbReference type="GO" id="GO:0005886">
    <property type="term" value="C:plasma membrane"/>
    <property type="evidence" value="ECO:0007669"/>
    <property type="project" value="UniProtKB-SubCell"/>
</dbReference>
<dbReference type="PROSITE" id="PS50109">
    <property type="entry name" value="HIS_KIN"/>
    <property type="match status" value="1"/>
</dbReference>
<dbReference type="InterPro" id="IPR004358">
    <property type="entry name" value="Sig_transdc_His_kin-like_C"/>
</dbReference>
<dbReference type="Pfam" id="PF02518">
    <property type="entry name" value="HATPase_c"/>
    <property type="match status" value="1"/>
</dbReference>
<dbReference type="GO" id="GO:0007234">
    <property type="term" value="P:osmosensory signaling via phosphorelay pathway"/>
    <property type="evidence" value="ECO:0007669"/>
    <property type="project" value="TreeGrafter"/>
</dbReference>
<dbReference type="Gene3D" id="1.10.287.130">
    <property type="match status" value="1"/>
</dbReference>
<dbReference type="CDD" id="cd00082">
    <property type="entry name" value="HisKA"/>
    <property type="match status" value="1"/>
</dbReference>
<dbReference type="InterPro" id="IPR003594">
    <property type="entry name" value="HATPase_dom"/>
</dbReference>
<evidence type="ECO:0000256" key="10">
    <source>
        <dbReference type="ARBA" id="ARBA00022840"/>
    </source>
</evidence>
<dbReference type="InterPro" id="IPR013767">
    <property type="entry name" value="PAS_fold"/>
</dbReference>
<dbReference type="InterPro" id="IPR050351">
    <property type="entry name" value="BphY/WalK/GraS-like"/>
</dbReference>
<accession>A0A1F6NQJ8</accession>
<keyword evidence="11 14" id="KW-1133">Transmembrane helix</keyword>
<dbReference type="SMART" id="SM00086">
    <property type="entry name" value="PAC"/>
    <property type="match status" value="2"/>
</dbReference>
<dbReference type="CDD" id="cd00130">
    <property type="entry name" value="PAS"/>
    <property type="match status" value="2"/>
</dbReference>
<keyword evidence="10" id="KW-0067">ATP-binding</keyword>
<reference evidence="19 20" key="1">
    <citation type="journal article" date="2016" name="Nat. Commun.">
        <title>Thousands of microbial genomes shed light on interconnected biogeochemical processes in an aquifer system.</title>
        <authorList>
            <person name="Anantharaman K."/>
            <person name="Brown C.T."/>
            <person name="Hug L.A."/>
            <person name="Sharon I."/>
            <person name="Castelle C.J."/>
            <person name="Probst A.J."/>
            <person name="Thomas B.C."/>
            <person name="Singh A."/>
            <person name="Wilkins M.J."/>
            <person name="Karaoz U."/>
            <person name="Brodie E.L."/>
            <person name="Williams K.H."/>
            <person name="Hubbard S.S."/>
            <person name="Banfield J.F."/>
        </authorList>
    </citation>
    <scope>NUCLEOTIDE SEQUENCE [LARGE SCALE GENOMIC DNA]</scope>
</reference>
<evidence type="ECO:0000259" key="17">
    <source>
        <dbReference type="PROSITE" id="PS50113"/>
    </source>
</evidence>
<keyword evidence="4" id="KW-1003">Cell membrane</keyword>
<comment type="caution">
    <text evidence="19">The sequence shown here is derived from an EMBL/GenBank/DDBJ whole genome shotgun (WGS) entry which is preliminary data.</text>
</comment>
<proteinExistence type="predicted"/>
<dbReference type="EMBL" id="MFQW01000028">
    <property type="protein sequence ID" value="OGH86232.1"/>
    <property type="molecule type" value="Genomic_DNA"/>
</dbReference>
<evidence type="ECO:0000313" key="20">
    <source>
        <dbReference type="Proteomes" id="UP000178349"/>
    </source>
</evidence>
<dbReference type="EC" id="2.7.13.3" evidence="3"/>
<dbReference type="Proteomes" id="UP000178349">
    <property type="component" value="Unassembled WGS sequence"/>
</dbReference>
<dbReference type="InterPro" id="IPR036097">
    <property type="entry name" value="HisK_dim/P_sf"/>
</dbReference>
<comment type="subcellular location">
    <subcellularLocation>
        <location evidence="2">Cell membrane</location>
        <topology evidence="2">Multi-pass membrane protein</topology>
    </subcellularLocation>
</comment>
<dbReference type="PROSITE" id="PS50112">
    <property type="entry name" value="PAS"/>
    <property type="match status" value="2"/>
</dbReference>
<dbReference type="PANTHER" id="PTHR42878:SF7">
    <property type="entry name" value="SENSOR HISTIDINE KINASE GLRK"/>
    <property type="match status" value="1"/>
</dbReference>
<evidence type="ECO:0000256" key="14">
    <source>
        <dbReference type="SAM" id="Phobius"/>
    </source>
</evidence>
<feature type="domain" description="PAC" evidence="17">
    <location>
        <begin position="498"/>
        <end position="550"/>
    </location>
</feature>
<dbReference type="InterPro" id="IPR000700">
    <property type="entry name" value="PAS-assoc_C"/>
</dbReference>
<keyword evidence="12" id="KW-0902">Two-component regulatory system</keyword>
<dbReference type="InterPro" id="IPR001610">
    <property type="entry name" value="PAC"/>
</dbReference>
<evidence type="ECO:0000259" key="15">
    <source>
        <dbReference type="PROSITE" id="PS50109"/>
    </source>
</evidence>
<dbReference type="Pfam" id="PF00989">
    <property type="entry name" value="PAS"/>
    <property type="match status" value="1"/>
</dbReference>
<dbReference type="SMART" id="SM00091">
    <property type="entry name" value="PAS"/>
    <property type="match status" value="2"/>
</dbReference>
<feature type="transmembrane region" description="Helical" evidence="14">
    <location>
        <begin position="305"/>
        <end position="323"/>
    </location>
</feature>
<dbReference type="PANTHER" id="PTHR42878">
    <property type="entry name" value="TWO-COMPONENT HISTIDINE KINASE"/>
    <property type="match status" value="1"/>
</dbReference>
<evidence type="ECO:0000256" key="9">
    <source>
        <dbReference type="ARBA" id="ARBA00022777"/>
    </source>
</evidence>
<evidence type="ECO:0000256" key="8">
    <source>
        <dbReference type="ARBA" id="ARBA00022741"/>
    </source>
</evidence>
<evidence type="ECO:0000256" key="11">
    <source>
        <dbReference type="ARBA" id="ARBA00022989"/>
    </source>
</evidence>
<gene>
    <name evidence="19" type="ORF">A2493_00795</name>
</gene>
<comment type="catalytic activity">
    <reaction evidence="1">
        <text>ATP + protein L-histidine = ADP + protein N-phospho-L-histidine.</text>
        <dbReference type="EC" id="2.7.13.3"/>
    </reaction>
</comment>
<dbReference type="PROSITE" id="PS50113">
    <property type="entry name" value="PAC"/>
    <property type="match status" value="1"/>
</dbReference>
<sequence>MTLLSRYKLLIYSLLAIFVCAGLATSLVYMFIKGNLYKTEINSYKDAVFVKTEEIRVTLNSANYVSESLSEDLFLKNYLLSFERDSQNPSILKNLSLHNIAGVFSAIYLMDIEGNTLVSTDASFVGKNYAFRDYFVDAKEKGRGFDVVVGVTSQELGYYFASRIEDSEGKPLGVVVTKLKPEIIGDKMDFLKKDQNTVIMLADRYSVIVYSNKLEKLYNSFFTLKDTQKNNIVDSKRFLDKNIIGITSFSFSDFVKSNSAEVNLLSQDGNNFYYKKIGDYDLFLFIEESIENQLSTVLDISYKSILIISFFSLVASLIIFLLIKNYLKPIDLLYNAALTVSRGNYDYSIDYTSQFVEMQELLLAFNMMSSSVKKAHEDVEKKVQTQTQKIIEKQVFLEEQKKALVNVLEDVKEEKNKSDNLGKELEKFKFAVDNASDHMVITDDDGQVIFANKSVTRITGYSISEIINTKAGVLWGGIMDKAFYKKMWNAIKKQKKVFAGEILNKRKNGEIYPAEVSITPLLDKKDEVKFFLGIERDITKRKKDEEKLQSVLKNLKEQDFKLAEEKAKYEALLASISSGIIVTNEKGHIILVNKAAETMLGKKSEEMKNKKIYEEVPAFTEKGILISKKDRAVSQALITGKQQTSLIGKTYYYKNSEGELFPVGFMVSPFIWMEKVIGSIVVFRDISYEQGIDKAKTEFVSLASHQLRTPLSTINWYVEMLLDEDAGVLNDEQKDYLKEVEVGNKRMVDLVNSLLNVSRIELGTFAVDPEKIDLINMTDSVIKELEPQIKQKKMKIIKKYNEKIGKINLDQKLIRMVIQNLLTNAIKYTPKEGKVKVEIKKTDKELLMSISDNGYGIPKKQQKNIFMKMFRADNVKLRDTTGTGLGLYIVKSIIEQSAGGKIWFDSIENKGTTFYFTIPLKGMVKKEGNKALT</sequence>
<name>A0A1F6NQJ8_9BACT</name>
<dbReference type="CDD" id="cd00075">
    <property type="entry name" value="HATPase"/>
    <property type="match status" value="1"/>
</dbReference>
<evidence type="ECO:0000256" key="7">
    <source>
        <dbReference type="ARBA" id="ARBA00022692"/>
    </source>
</evidence>
<dbReference type="SMART" id="SM00387">
    <property type="entry name" value="HATPase_c"/>
    <property type="match status" value="1"/>
</dbReference>
<dbReference type="NCBIfam" id="TIGR00229">
    <property type="entry name" value="sensory_box"/>
    <property type="match status" value="2"/>
</dbReference>
<protein>
    <recommendedName>
        <fullName evidence="3">histidine kinase</fullName>
        <ecNumber evidence="3">2.7.13.3</ecNumber>
    </recommendedName>
</protein>
<evidence type="ECO:0000256" key="6">
    <source>
        <dbReference type="ARBA" id="ARBA00022679"/>
    </source>
</evidence>
<dbReference type="Gene3D" id="3.30.450.20">
    <property type="entry name" value="PAS domain"/>
    <property type="match status" value="3"/>
</dbReference>
<dbReference type="GO" id="GO:0030295">
    <property type="term" value="F:protein kinase activator activity"/>
    <property type="evidence" value="ECO:0007669"/>
    <property type="project" value="TreeGrafter"/>
</dbReference>
<dbReference type="PROSITE" id="PS50885">
    <property type="entry name" value="HAMP"/>
    <property type="match status" value="1"/>
</dbReference>
<dbReference type="InterPro" id="IPR035965">
    <property type="entry name" value="PAS-like_dom_sf"/>
</dbReference>
<dbReference type="SUPFAM" id="SSF55874">
    <property type="entry name" value="ATPase domain of HSP90 chaperone/DNA topoisomerase II/histidine kinase"/>
    <property type="match status" value="1"/>
</dbReference>
<keyword evidence="13 14" id="KW-0472">Membrane</keyword>
<dbReference type="InterPro" id="IPR005467">
    <property type="entry name" value="His_kinase_dom"/>
</dbReference>
<dbReference type="PRINTS" id="PR00344">
    <property type="entry name" value="BCTRLSENSOR"/>
</dbReference>
<dbReference type="Pfam" id="PF13426">
    <property type="entry name" value="PAS_9"/>
    <property type="match status" value="1"/>
</dbReference>
<dbReference type="Pfam" id="PF02743">
    <property type="entry name" value="dCache_1"/>
    <property type="match status" value="1"/>
</dbReference>
<dbReference type="CDD" id="cd06225">
    <property type="entry name" value="HAMP"/>
    <property type="match status" value="1"/>
</dbReference>
<dbReference type="InterPro" id="IPR003661">
    <property type="entry name" value="HisK_dim/P_dom"/>
</dbReference>
<dbReference type="InterPro" id="IPR029151">
    <property type="entry name" value="Sensor-like_sf"/>
</dbReference>
<evidence type="ECO:0000256" key="1">
    <source>
        <dbReference type="ARBA" id="ARBA00000085"/>
    </source>
</evidence>
<dbReference type="Gene3D" id="3.30.565.10">
    <property type="entry name" value="Histidine kinase-like ATPase, C-terminal domain"/>
    <property type="match status" value="1"/>
</dbReference>
<dbReference type="GO" id="GO:0000156">
    <property type="term" value="F:phosphorelay response regulator activity"/>
    <property type="evidence" value="ECO:0007669"/>
    <property type="project" value="TreeGrafter"/>
</dbReference>
<evidence type="ECO:0000256" key="12">
    <source>
        <dbReference type="ARBA" id="ARBA00023012"/>
    </source>
</evidence>
<evidence type="ECO:0000313" key="19">
    <source>
        <dbReference type="EMBL" id="OGH86232.1"/>
    </source>
</evidence>
<dbReference type="SMART" id="SM00388">
    <property type="entry name" value="HisKA"/>
    <property type="match status" value="1"/>
</dbReference>
<dbReference type="Pfam" id="PF00512">
    <property type="entry name" value="HisKA"/>
    <property type="match status" value="1"/>
</dbReference>
<dbReference type="InterPro" id="IPR033479">
    <property type="entry name" value="dCache_1"/>
</dbReference>
<evidence type="ECO:0000256" key="4">
    <source>
        <dbReference type="ARBA" id="ARBA00022475"/>
    </source>
</evidence>
<evidence type="ECO:0000259" key="18">
    <source>
        <dbReference type="PROSITE" id="PS50885"/>
    </source>
</evidence>
<evidence type="ECO:0000259" key="16">
    <source>
        <dbReference type="PROSITE" id="PS50112"/>
    </source>
</evidence>
<dbReference type="GO" id="GO:0006355">
    <property type="term" value="P:regulation of DNA-templated transcription"/>
    <property type="evidence" value="ECO:0007669"/>
    <property type="project" value="InterPro"/>
</dbReference>
<dbReference type="SUPFAM" id="SSF47384">
    <property type="entry name" value="Homodimeric domain of signal transducing histidine kinase"/>
    <property type="match status" value="1"/>
</dbReference>
<keyword evidence="5" id="KW-0597">Phosphoprotein</keyword>
<dbReference type="CDD" id="cd12914">
    <property type="entry name" value="PDC1_DGC_like"/>
    <property type="match status" value="1"/>
</dbReference>
<dbReference type="SUPFAM" id="SSF55785">
    <property type="entry name" value="PYP-like sensor domain (PAS domain)"/>
    <property type="match status" value="2"/>
</dbReference>
<dbReference type="InterPro" id="IPR036890">
    <property type="entry name" value="HATPase_C_sf"/>
</dbReference>
<keyword evidence="8" id="KW-0547">Nucleotide-binding</keyword>
<evidence type="ECO:0000256" key="5">
    <source>
        <dbReference type="ARBA" id="ARBA00022553"/>
    </source>
</evidence>
<dbReference type="InterPro" id="IPR003660">
    <property type="entry name" value="HAMP_dom"/>
</dbReference>
<feature type="domain" description="Histidine kinase" evidence="15">
    <location>
        <begin position="702"/>
        <end position="922"/>
    </location>
</feature>
<feature type="domain" description="PAS" evidence="16">
    <location>
        <begin position="424"/>
        <end position="468"/>
    </location>
</feature>
<dbReference type="Gene3D" id="6.10.340.10">
    <property type="match status" value="1"/>
</dbReference>
<dbReference type="InterPro" id="IPR000014">
    <property type="entry name" value="PAS"/>
</dbReference>
<feature type="domain" description="HAMP" evidence="18">
    <location>
        <begin position="324"/>
        <end position="377"/>
    </location>
</feature>
<evidence type="ECO:0000256" key="2">
    <source>
        <dbReference type="ARBA" id="ARBA00004651"/>
    </source>
</evidence>
<keyword evidence="6" id="KW-0808">Transferase</keyword>
<dbReference type="FunFam" id="3.30.565.10:FF:000006">
    <property type="entry name" value="Sensor histidine kinase WalK"/>
    <property type="match status" value="1"/>
</dbReference>
<feature type="domain" description="PAS" evidence="16">
    <location>
        <begin position="565"/>
        <end position="616"/>
    </location>
</feature>
<evidence type="ECO:0000256" key="13">
    <source>
        <dbReference type="ARBA" id="ARBA00023136"/>
    </source>
</evidence>
<dbReference type="GO" id="GO:0000155">
    <property type="term" value="F:phosphorelay sensor kinase activity"/>
    <property type="evidence" value="ECO:0007669"/>
    <property type="project" value="InterPro"/>
</dbReference>
<dbReference type="AlphaFoldDB" id="A0A1F6NQJ8"/>
<evidence type="ECO:0000256" key="3">
    <source>
        <dbReference type="ARBA" id="ARBA00012438"/>
    </source>
</evidence>